<name>A0AA88GXR2_NAELO</name>
<accession>A0AA88GXR2</accession>
<sequence>MVPHLHYNLNRQFTLITIMDEYNEITKSPTLVAFGGSHTMDHTIYYLDLEPKLSDENSSLYEWKELTTVTKNINGEYFQLNRLDYYNASMIYSRKLQQLIIFEGSTNGIYSLCLKTKTWAKALELNFVGWPIYHAHFLKLCDEHSNHALLVSRFTDYSNFNLMIGMIDLDDLCATIHTPQKSVTFLKPPKVCKRNSVTPNYVVPLRHKQQLVIFDTNEKSVITTSLSNQDEKTQRCDCMTPNCNRLVACVLPTDGLSVVPSQEDEDLHGTQLLVSFIRDKQHCLYEYHSKKETFTRLIHNPLPIQLEHHIFFQPVLCTYRNRRKERCAIFMPNLDILFKIKLDYEKPECAFPYLRKQLLTLFGENFDIALHASMRKDLITIVCQNHYLH</sequence>
<protein>
    <submittedName>
        <fullName evidence="1">Uncharacterized protein</fullName>
    </submittedName>
</protein>
<evidence type="ECO:0000313" key="1">
    <source>
        <dbReference type="EMBL" id="KAG2388308.1"/>
    </source>
</evidence>
<dbReference type="EMBL" id="PYSW02000010">
    <property type="protein sequence ID" value="KAG2388308.1"/>
    <property type="molecule type" value="Genomic_DNA"/>
</dbReference>
<dbReference type="Proteomes" id="UP000816034">
    <property type="component" value="Unassembled WGS sequence"/>
</dbReference>
<keyword evidence="2" id="KW-1185">Reference proteome</keyword>
<reference evidence="1 2" key="1">
    <citation type="journal article" date="2018" name="BMC Genomics">
        <title>The genome of Naegleria lovaniensis, the basis for a comparative approach to unravel pathogenicity factors of the human pathogenic amoeba N. fowleri.</title>
        <authorList>
            <person name="Liechti N."/>
            <person name="Schurch N."/>
            <person name="Bruggmann R."/>
            <person name="Wittwer M."/>
        </authorList>
    </citation>
    <scope>NUCLEOTIDE SEQUENCE [LARGE SCALE GENOMIC DNA]</scope>
    <source>
        <strain evidence="1 2">ATCC 30569</strain>
    </source>
</reference>
<dbReference type="GeneID" id="68092934"/>
<dbReference type="RefSeq" id="XP_044552300.1">
    <property type="nucleotide sequence ID" value="XM_044694390.1"/>
</dbReference>
<gene>
    <name evidence="1" type="ORF">C9374_000472</name>
</gene>
<organism evidence="1 2">
    <name type="scientific">Naegleria lovaniensis</name>
    <name type="common">Amoeba</name>
    <dbReference type="NCBI Taxonomy" id="51637"/>
    <lineage>
        <taxon>Eukaryota</taxon>
        <taxon>Discoba</taxon>
        <taxon>Heterolobosea</taxon>
        <taxon>Tetramitia</taxon>
        <taxon>Eutetramitia</taxon>
        <taxon>Vahlkampfiidae</taxon>
        <taxon>Naegleria</taxon>
    </lineage>
</organism>
<dbReference type="AlphaFoldDB" id="A0AA88GXR2"/>
<evidence type="ECO:0000313" key="2">
    <source>
        <dbReference type="Proteomes" id="UP000816034"/>
    </source>
</evidence>
<proteinExistence type="predicted"/>
<comment type="caution">
    <text evidence="1">The sequence shown here is derived from an EMBL/GenBank/DDBJ whole genome shotgun (WGS) entry which is preliminary data.</text>
</comment>